<evidence type="ECO:0000256" key="10">
    <source>
        <dbReference type="ARBA" id="ARBA00032284"/>
    </source>
</evidence>
<dbReference type="Pfam" id="PF00326">
    <property type="entry name" value="Peptidase_S9"/>
    <property type="match status" value="1"/>
</dbReference>
<dbReference type="PANTHER" id="PTHR42776:SF4">
    <property type="entry name" value="ACYLAMINO-ACID-RELEASING ENZYME"/>
    <property type="match status" value="1"/>
</dbReference>
<evidence type="ECO:0000256" key="2">
    <source>
        <dbReference type="ARBA" id="ARBA00004496"/>
    </source>
</evidence>
<dbReference type="Pfam" id="PF19283">
    <property type="entry name" value="APEH_N"/>
    <property type="match status" value="2"/>
</dbReference>
<gene>
    <name evidence="16" type="primary">LOC118419257</name>
</gene>
<dbReference type="FunFam" id="2.120.10.30:FF:000372">
    <property type="entry name" value="Acylaminoacyl-peptide hydrolase"/>
    <property type="match status" value="1"/>
</dbReference>
<accession>A0A9J7MUC2</accession>
<dbReference type="GO" id="GO:0006508">
    <property type="term" value="P:proteolysis"/>
    <property type="evidence" value="ECO:0007669"/>
    <property type="project" value="InterPro"/>
</dbReference>
<keyword evidence="15" id="KW-1185">Reference proteome</keyword>
<dbReference type="PROSITE" id="PS00708">
    <property type="entry name" value="PRO_ENDOPEP_SER"/>
    <property type="match status" value="1"/>
</dbReference>
<keyword evidence="8" id="KW-0378">Hydrolase</keyword>
<keyword evidence="7" id="KW-0963">Cytoplasm</keyword>
<keyword evidence="9" id="KW-0007">Acetylation</keyword>
<dbReference type="Gene3D" id="3.40.50.1820">
    <property type="entry name" value="alpha/beta hydrolase"/>
    <property type="match status" value="1"/>
</dbReference>
<dbReference type="FunFam" id="3.40.50.1820:FF:000043">
    <property type="entry name" value="acylamino-acid-releasing enzyme"/>
    <property type="match status" value="1"/>
</dbReference>
<dbReference type="OMA" id="QEIATPF"/>
<dbReference type="OrthoDB" id="416344at2759"/>
<evidence type="ECO:0000256" key="12">
    <source>
        <dbReference type="ARBA" id="ARBA00045885"/>
    </source>
</evidence>
<name>A0A9J7MUC2_BRAFL</name>
<comment type="subcellular location">
    <subcellularLocation>
        <location evidence="2">Cytoplasm</location>
    </subcellularLocation>
</comment>
<evidence type="ECO:0000256" key="11">
    <source>
        <dbReference type="ARBA" id="ARBA00032596"/>
    </source>
</evidence>
<dbReference type="KEGG" id="bfo:118419257"/>
<evidence type="ECO:0000313" key="15">
    <source>
        <dbReference type="Proteomes" id="UP000001554"/>
    </source>
</evidence>
<dbReference type="PANTHER" id="PTHR42776">
    <property type="entry name" value="SERINE PEPTIDASE S9 FAMILY MEMBER"/>
    <property type="match status" value="1"/>
</dbReference>
<dbReference type="EC" id="3.4.19.1" evidence="5"/>
<feature type="domain" description="Peptidase S9 prolyl oligopeptidase catalytic" evidence="13">
    <location>
        <begin position="560"/>
        <end position="765"/>
    </location>
</feature>
<dbReference type="GO" id="GO:0004252">
    <property type="term" value="F:serine-type endopeptidase activity"/>
    <property type="evidence" value="ECO:0000318"/>
    <property type="project" value="GO_Central"/>
</dbReference>
<dbReference type="AlphaFoldDB" id="A0A9J7MUC2"/>
<protein>
    <recommendedName>
        <fullName evidence="6">Acylamino-acid-releasing enzyme</fullName>
        <ecNumber evidence="5">3.4.19.1</ecNumber>
    </recommendedName>
    <alternativeName>
        <fullName evidence="11">Acyl-peptide hydrolase</fullName>
    </alternativeName>
    <alternativeName>
        <fullName evidence="10">Acylaminoacyl-peptidase</fullName>
    </alternativeName>
</protein>
<dbReference type="InterPro" id="IPR011042">
    <property type="entry name" value="6-blade_b-propeller_TolB-like"/>
</dbReference>
<reference evidence="15" key="1">
    <citation type="journal article" date="2020" name="Nat. Ecol. Evol.">
        <title>Deeply conserved synteny resolves early events in vertebrate evolution.</title>
        <authorList>
            <person name="Simakov O."/>
            <person name="Marletaz F."/>
            <person name="Yue J.X."/>
            <person name="O'Connell B."/>
            <person name="Jenkins J."/>
            <person name="Brandt A."/>
            <person name="Calef R."/>
            <person name="Tung C.H."/>
            <person name="Huang T.K."/>
            <person name="Schmutz J."/>
            <person name="Satoh N."/>
            <person name="Yu J.K."/>
            <person name="Putnam N.H."/>
            <person name="Green R.E."/>
            <person name="Rokhsar D.S."/>
        </authorList>
    </citation>
    <scope>NUCLEOTIDE SEQUENCE [LARGE SCALE GENOMIC DNA]</scope>
    <source>
        <strain evidence="15">S238N-H82</strain>
    </source>
</reference>
<reference evidence="16" key="2">
    <citation type="submission" date="2025-08" db="UniProtKB">
        <authorList>
            <consortium name="RefSeq"/>
        </authorList>
    </citation>
    <scope>IDENTIFICATION</scope>
    <source>
        <strain evidence="16">S238N-H82</strain>
        <tissue evidence="16">Testes</tissue>
    </source>
</reference>
<comment type="similarity">
    <text evidence="3">Belongs to the peptidase S9C family.</text>
</comment>
<comment type="catalytic activity">
    <reaction evidence="1">
        <text>Cleavage of an N-acetyl or N-formyl amino acid from the N-terminus of a polypeptide.</text>
        <dbReference type="EC" id="3.4.19.1"/>
    </reaction>
</comment>
<dbReference type="InterPro" id="IPR029058">
    <property type="entry name" value="AB_hydrolase_fold"/>
</dbReference>
<dbReference type="Proteomes" id="UP000001554">
    <property type="component" value="Chromosome 7"/>
</dbReference>
<feature type="domain" description="Acylamino-acid-releasing enzyme N-terminal" evidence="14">
    <location>
        <begin position="375"/>
        <end position="502"/>
    </location>
</feature>
<evidence type="ECO:0000256" key="4">
    <source>
        <dbReference type="ARBA" id="ARBA00011881"/>
    </source>
</evidence>
<evidence type="ECO:0000256" key="3">
    <source>
        <dbReference type="ARBA" id="ARBA00010040"/>
    </source>
</evidence>
<sequence>MQTSSSATEAVRVYRDLARRPSVARAWINPAAKDVGTTDRKHVEVCSLWAQRDIETSKTAKFIRSHKISMTDRGVASSEVSGAPVDTSTCQLQQTSPSGKLSAVVRLLSDKQYLEIWDHTCKLKNVELQALEKHGKVYDDGTFGCFQWSPCERYLLYIAEKKTPKMESFFKRKDKGKAESGDAPVQGEEFVYQEDWGEGLVAKHHPVLCIFDIEEETTQVLENVPDEVSPGQAVWCPDGKGVVFVGWWHVPFRLGIIYCTNRRSALFHLDLDGRTCKQLTGDDLSVRCPRFSPDGSRLVYLQNPPGGPHSSCSQVAMYLWKEKTAVVVTDIVRQVSGDGFPGMYTWDTEIVAMYLWKERTAVVVTDIVRQVAMYLWKEKTAVEVTDIVRQVSGDGFPGVYTWDIGFLQCWAADSRRVVLHTNWRSRMALIIINTDTNEVKKLSAEGDVTAAAWRLLDIRDDLILAACSAPNTSQHLRCAVLPPAGQEHLVKWETLDVEVPTLTPPLDHKVITLTPADEGMEYEAILMRKRGVESPPMIVWPHGGPHSVFSSEFLPFTVGLCQLGFAVLLVNYRGSLGFGQDFVESLPGKVGTQDVSDVQHAVETIVGTEGVNKNQLFVCGGSHGGFLVTHLIGQFPDTYKACVARNPVINIASMFGITDIPDWCCVEAGVEPDYHKPPSPEVYTAMLTKSPMFHASKIKAPTMIMLGEVDRRVPHTQGKELYRLLKTRGVPARLLVYPDNNHPIAKVDAEADAFVNIYKWFTEHMATV</sequence>
<proteinExistence type="inferred from homology"/>
<dbReference type="InterPro" id="IPR045550">
    <property type="entry name" value="AARE_N"/>
</dbReference>
<dbReference type="SUPFAM" id="SSF53474">
    <property type="entry name" value="alpha/beta-Hydrolases"/>
    <property type="match status" value="1"/>
</dbReference>
<evidence type="ECO:0000256" key="9">
    <source>
        <dbReference type="ARBA" id="ARBA00022990"/>
    </source>
</evidence>
<dbReference type="Gene3D" id="2.120.10.30">
    <property type="entry name" value="TolB, C-terminal domain"/>
    <property type="match status" value="1"/>
</dbReference>
<comment type="subunit">
    <text evidence="4">Homotetramer.</text>
</comment>
<evidence type="ECO:0000256" key="8">
    <source>
        <dbReference type="ARBA" id="ARBA00022801"/>
    </source>
</evidence>
<dbReference type="InterPro" id="IPR002471">
    <property type="entry name" value="Pept_S9_AS"/>
</dbReference>
<evidence type="ECO:0000256" key="1">
    <source>
        <dbReference type="ARBA" id="ARBA00000721"/>
    </source>
</evidence>
<dbReference type="GeneID" id="118419257"/>
<dbReference type="InterPro" id="IPR001375">
    <property type="entry name" value="Peptidase_S9_cat"/>
</dbReference>
<dbReference type="RefSeq" id="XP_035681497.1">
    <property type="nucleotide sequence ID" value="XM_035825604.1"/>
</dbReference>
<evidence type="ECO:0000259" key="14">
    <source>
        <dbReference type="Pfam" id="PF19283"/>
    </source>
</evidence>
<dbReference type="GO" id="GO:0008242">
    <property type="term" value="F:omega peptidase activity"/>
    <property type="evidence" value="ECO:0007669"/>
    <property type="project" value="UniProtKB-EC"/>
</dbReference>
<evidence type="ECO:0000259" key="13">
    <source>
        <dbReference type="Pfam" id="PF00326"/>
    </source>
</evidence>
<dbReference type="GO" id="GO:0005737">
    <property type="term" value="C:cytoplasm"/>
    <property type="evidence" value="ECO:0007669"/>
    <property type="project" value="UniProtKB-SubCell"/>
</dbReference>
<dbReference type="SUPFAM" id="SSF82171">
    <property type="entry name" value="DPP6 N-terminal domain-like"/>
    <property type="match status" value="1"/>
</dbReference>
<feature type="domain" description="Acylamino-acid-releasing enzyme N-terminal" evidence="14">
    <location>
        <begin position="10"/>
        <end position="363"/>
    </location>
</feature>
<evidence type="ECO:0000256" key="7">
    <source>
        <dbReference type="ARBA" id="ARBA00022490"/>
    </source>
</evidence>
<evidence type="ECO:0000256" key="5">
    <source>
        <dbReference type="ARBA" id="ARBA00012917"/>
    </source>
</evidence>
<organism evidence="15 16">
    <name type="scientific">Branchiostoma floridae</name>
    <name type="common">Florida lancelet</name>
    <name type="synonym">Amphioxus</name>
    <dbReference type="NCBI Taxonomy" id="7739"/>
    <lineage>
        <taxon>Eukaryota</taxon>
        <taxon>Metazoa</taxon>
        <taxon>Chordata</taxon>
        <taxon>Cephalochordata</taxon>
        <taxon>Leptocardii</taxon>
        <taxon>Amphioxiformes</taxon>
        <taxon>Branchiostomatidae</taxon>
        <taxon>Branchiostoma</taxon>
    </lineage>
</organism>
<comment type="function">
    <text evidence="12">This enzyme catalyzes the hydrolysis of the N-terminal peptide bond of an N-acetylated peptide to generate an N-acetylated amino acid and a peptide with a free N-terminus. It preferentially cleaves off Ac-Ala, Ac-Met and Ac-Ser. Also, involved in the degradation of oxidized and glycated proteins.</text>
</comment>
<evidence type="ECO:0000256" key="6">
    <source>
        <dbReference type="ARBA" id="ARBA00018421"/>
    </source>
</evidence>
<evidence type="ECO:0000313" key="16">
    <source>
        <dbReference type="RefSeq" id="XP_035681497.1"/>
    </source>
</evidence>